<feature type="region of interest" description="Disordered" evidence="1">
    <location>
        <begin position="206"/>
        <end position="260"/>
    </location>
</feature>
<evidence type="ECO:0000313" key="3">
    <source>
        <dbReference type="Proteomes" id="UP001066276"/>
    </source>
</evidence>
<accession>A0AAV7QEY5</accession>
<dbReference type="AlphaFoldDB" id="A0AAV7QEY5"/>
<feature type="compositionally biased region" description="Low complexity" evidence="1">
    <location>
        <begin position="206"/>
        <end position="223"/>
    </location>
</feature>
<dbReference type="Proteomes" id="UP001066276">
    <property type="component" value="Chromosome 6"/>
</dbReference>
<reference evidence="2" key="1">
    <citation type="journal article" date="2022" name="bioRxiv">
        <title>Sequencing and chromosome-scale assembly of the giantPleurodeles waltlgenome.</title>
        <authorList>
            <person name="Brown T."/>
            <person name="Elewa A."/>
            <person name="Iarovenko S."/>
            <person name="Subramanian E."/>
            <person name="Araus A.J."/>
            <person name="Petzold A."/>
            <person name="Susuki M."/>
            <person name="Suzuki K.-i.T."/>
            <person name="Hayashi T."/>
            <person name="Toyoda A."/>
            <person name="Oliveira C."/>
            <person name="Osipova E."/>
            <person name="Leigh N.D."/>
            <person name="Simon A."/>
            <person name="Yun M.H."/>
        </authorList>
    </citation>
    <scope>NUCLEOTIDE SEQUENCE</scope>
    <source>
        <strain evidence="2">20211129_DDA</strain>
        <tissue evidence="2">Liver</tissue>
    </source>
</reference>
<proteinExistence type="predicted"/>
<dbReference type="EMBL" id="JANPWB010000010">
    <property type="protein sequence ID" value="KAJ1137043.1"/>
    <property type="molecule type" value="Genomic_DNA"/>
</dbReference>
<evidence type="ECO:0000313" key="2">
    <source>
        <dbReference type="EMBL" id="KAJ1137043.1"/>
    </source>
</evidence>
<feature type="region of interest" description="Disordered" evidence="1">
    <location>
        <begin position="1"/>
        <end position="54"/>
    </location>
</feature>
<sequence length="260" mass="26255">MEHPLPEKIGGPALLDQEDGRGPAEDGLPTRKGCPLHHDPPDVPDPGGGTSGVGWALEGITAATRGAASVPPNVAKEQAIPPLAKVKKVPTCQREKPHLTASKGSSKPKGDSAKAPAATSEVWKGQKPKSRAGLGTEAPAKGPESALLSPTTSTSMAVDTATSTANITATCMSAASATVPSIILSGQPSEAAGDVLLCPSTGADTCTTASTSATDTSATTATSLQHAQTVPPQLTWQSSPVGSRPRLQETSWTLPSVHEA</sequence>
<feature type="compositionally biased region" description="Polar residues" evidence="1">
    <location>
        <begin position="224"/>
        <end position="241"/>
    </location>
</feature>
<gene>
    <name evidence="2" type="ORF">NDU88_003456</name>
</gene>
<keyword evidence="3" id="KW-1185">Reference proteome</keyword>
<feature type="region of interest" description="Disordered" evidence="1">
    <location>
        <begin position="79"/>
        <end position="154"/>
    </location>
</feature>
<protein>
    <submittedName>
        <fullName evidence="2">Uncharacterized protein</fullName>
    </submittedName>
</protein>
<organism evidence="2 3">
    <name type="scientific">Pleurodeles waltl</name>
    <name type="common">Iberian ribbed newt</name>
    <dbReference type="NCBI Taxonomy" id="8319"/>
    <lineage>
        <taxon>Eukaryota</taxon>
        <taxon>Metazoa</taxon>
        <taxon>Chordata</taxon>
        <taxon>Craniata</taxon>
        <taxon>Vertebrata</taxon>
        <taxon>Euteleostomi</taxon>
        <taxon>Amphibia</taxon>
        <taxon>Batrachia</taxon>
        <taxon>Caudata</taxon>
        <taxon>Salamandroidea</taxon>
        <taxon>Salamandridae</taxon>
        <taxon>Pleurodelinae</taxon>
        <taxon>Pleurodeles</taxon>
    </lineage>
</organism>
<name>A0AAV7QEY5_PLEWA</name>
<evidence type="ECO:0000256" key="1">
    <source>
        <dbReference type="SAM" id="MobiDB-lite"/>
    </source>
</evidence>
<comment type="caution">
    <text evidence="2">The sequence shown here is derived from an EMBL/GenBank/DDBJ whole genome shotgun (WGS) entry which is preliminary data.</text>
</comment>